<proteinExistence type="predicted"/>
<dbReference type="STRING" id="118168.MC7420_460"/>
<name>B4VLR4_9CYAN</name>
<keyword evidence="2" id="KW-1185">Reference proteome</keyword>
<dbReference type="Proteomes" id="UP000003835">
    <property type="component" value="Unassembled WGS sequence"/>
</dbReference>
<protein>
    <submittedName>
        <fullName evidence="1">Uncharacterized protein</fullName>
    </submittedName>
</protein>
<dbReference type="HOGENOM" id="CLU_181358_0_0_3"/>
<dbReference type="EMBL" id="DS989844">
    <property type="protein sequence ID" value="EDX77323.1"/>
    <property type="molecule type" value="Genomic_DNA"/>
</dbReference>
<organism evidence="1 2">
    <name type="scientific">Coleofasciculus chthonoplastes PCC 7420</name>
    <dbReference type="NCBI Taxonomy" id="118168"/>
    <lineage>
        <taxon>Bacteria</taxon>
        <taxon>Bacillati</taxon>
        <taxon>Cyanobacteriota</taxon>
        <taxon>Cyanophyceae</taxon>
        <taxon>Coleofasciculales</taxon>
        <taxon>Coleofasciculaceae</taxon>
        <taxon>Coleofasciculus</taxon>
    </lineage>
</organism>
<sequence length="54" mass="5513">MTFSPSSPNPFSHRGEKGNRILLLPLLPSCSPLPSLGEGLGVRAGVGEGLGVRG</sequence>
<evidence type="ECO:0000313" key="1">
    <source>
        <dbReference type="EMBL" id="EDX77323.1"/>
    </source>
</evidence>
<accession>B4VLR4</accession>
<evidence type="ECO:0000313" key="2">
    <source>
        <dbReference type="Proteomes" id="UP000003835"/>
    </source>
</evidence>
<dbReference type="AlphaFoldDB" id="B4VLR4"/>
<reference evidence="1 2" key="1">
    <citation type="submission" date="2008-07" db="EMBL/GenBank/DDBJ databases">
        <authorList>
            <person name="Tandeau de Marsac N."/>
            <person name="Ferriera S."/>
            <person name="Johnson J."/>
            <person name="Kravitz S."/>
            <person name="Beeson K."/>
            <person name="Sutton G."/>
            <person name="Rogers Y.-H."/>
            <person name="Friedman R."/>
            <person name="Frazier M."/>
            <person name="Venter J.C."/>
        </authorList>
    </citation>
    <scope>NUCLEOTIDE SEQUENCE [LARGE SCALE GENOMIC DNA]</scope>
    <source>
        <strain evidence="1 2">PCC 7420</strain>
    </source>
</reference>
<gene>
    <name evidence="1" type="ORF">MC7420_460</name>
</gene>